<dbReference type="Proteomes" id="UP000236333">
    <property type="component" value="Unassembled WGS sequence"/>
</dbReference>
<gene>
    <name evidence="2" type="ORF">TSOC_006493</name>
</gene>
<dbReference type="OrthoDB" id="543009at2759"/>
<feature type="compositionally biased region" description="Low complexity" evidence="1">
    <location>
        <begin position="362"/>
        <end position="374"/>
    </location>
</feature>
<feature type="region of interest" description="Disordered" evidence="1">
    <location>
        <begin position="316"/>
        <end position="380"/>
    </location>
</feature>
<evidence type="ECO:0000256" key="1">
    <source>
        <dbReference type="SAM" id="MobiDB-lite"/>
    </source>
</evidence>
<comment type="caution">
    <text evidence="2">The sequence shown here is derived from an EMBL/GenBank/DDBJ whole genome shotgun (WGS) entry which is preliminary data.</text>
</comment>
<evidence type="ECO:0000313" key="3">
    <source>
        <dbReference type="Proteomes" id="UP000236333"/>
    </source>
</evidence>
<proteinExistence type="predicted"/>
<reference evidence="2 3" key="1">
    <citation type="journal article" date="2017" name="Mol. Biol. Evol.">
        <title>The 4-celled Tetrabaena socialis nuclear genome reveals the essential components for genetic control of cell number at the origin of multicellularity in the volvocine lineage.</title>
        <authorList>
            <person name="Featherston J."/>
            <person name="Arakaki Y."/>
            <person name="Hanschen E.R."/>
            <person name="Ferris P.J."/>
            <person name="Michod R.E."/>
            <person name="Olson B.J.S.C."/>
            <person name="Nozaki H."/>
            <person name="Durand P.M."/>
        </authorList>
    </citation>
    <scope>NUCLEOTIDE SEQUENCE [LARGE SCALE GENOMIC DNA]</scope>
    <source>
        <strain evidence="2 3">NIES-571</strain>
    </source>
</reference>
<feature type="compositionally biased region" description="Gly residues" evidence="1">
    <location>
        <begin position="696"/>
        <end position="705"/>
    </location>
</feature>
<feature type="region of interest" description="Disordered" evidence="1">
    <location>
        <begin position="184"/>
        <end position="257"/>
    </location>
</feature>
<feature type="region of interest" description="Disordered" evidence="1">
    <location>
        <begin position="581"/>
        <end position="658"/>
    </location>
</feature>
<feature type="compositionally biased region" description="Polar residues" evidence="1">
    <location>
        <begin position="411"/>
        <end position="421"/>
    </location>
</feature>
<feature type="region of interest" description="Disordered" evidence="1">
    <location>
        <begin position="508"/>
        <end position="549"/>
    </location>
</feature>
<feature type="compositionally biased region" description="Low complexity" evidence="1">
    <location>
        <begin position="140"/>
        <end position="152"/>
    </location>
</feature>
<evidence type="ECO:0000313" key="2">
    <source>
        <dbReference type="EMBL" id="PNH07085.1"/>
    </source>
</evidence>
<feature type="region of interest" description="Disordered" evidence="1">
    <location>
        <begin position="453"/>
        <end position="489"/>
    </location>
</feature>
<name>A0A2J8A3I0_9CHLO</name>
<dbReference type="EMBL" id="PGGS01000199">
    <property type="protein sequence ID" value="PNH07085.1"/>
    <property type="molecule type" value="Genomic_DNA"/>
</dbReference>
<sequence>MPASAQIRQDLVKRYLCVKKLTVTDGFTIKSVKLPRAEARFFIGELRNRQATQLVLLDEFGESWEFMCQCANGQYALSQIGAFCEAHGALPGCYFIFFADHAHIVRLAIRQQLPEDVQAAVTAARAAMLLRNSPQPKCSPSPEQQQPASPVSHPILDDPVALDEMPLVDAATAHAQHVVPPEAAAGKQALPEAARARPLQDLSNVSRPLGVSANGGKPKPPGDKQNSSPSEHAPAHAVTAADKENSQGGVTALDPACLAGRPHPLSVRTGPDSPLPMPPLYRDTSFWPPGLAGPFGVDGAFQAAWNTTGGYGPAAGSRGLAGSSEGGSNSADSAGFRATHGTGAHNHWRQGSAQRASDDAAGEAAASAPEQEQGSTGGTWRQQLQCDELMDWEVGRRMQSTQEGAAPEPAPQQQHGASGQSLMAPPDWLRQESATTQTVRLALLHHLLLQGHDQQQASAGHPVPSGRRLGGAPYGSTALPPHPRMPDRRASADAIMVDTSAEVDWHQAAAERQEQRPGSSSGVEQRRSHGSPGALARSCSSGAQPSSHTHARFGLVPALQQRGAAPGSDTAVPAVDRKEELAGRAADAPPADAPSPKRHISFWPRPPSHAPASGAVVGGPRPPPGPRRPWTGVAARLPKLRPASSPGPKPPPSAGKSLTAQDLLSDRVRFLLDADSAFLAELPMRSLALSESGAPDSGGAGGGDGSEAVQGSSSSPGAAEQPSRGGVVTTGRRMHLDAVVESGAHYACTLSLSGPSNCQAAELVGLRPFLIRRQAGVGDLLSVEVSSSCGGPRLRVQLQRRAPL</sequence>
<feature type="region of interest" description="Disordered" evidence="1">
    <location>
        <begin position="690"/>
        <end position="730"/>
    </location>
</feature>
<keyword evidence="3" id="KW-1185">Reference proteome</keyword>
<feature type="region of interest" description="Disordered" evidence="1">
    <location>
        <begin position="132"/>
        <end position="157"/>
    </location>
</feature>
<protein>
    <submittedName>
        <fullName evidence="2">Uncharacterized protein</fullName>
    </submittedName>
</protein>
<organism evidence="2 3">
    <name type="scientific">Tetrabaena socialis</name>
    <dbReference type="NCBI Taxonomy" id="47790"/>
    <lineage>
        <taxon>Eukaryota</taxon>
        <taxon>Viridiplantae</taxon>
        <taxon>Chlorophyta</taxon>
        <taxon>core chlorophytes</taxon>
        <taxon>Chlorophyceae</taxon>
        <taxon>CS clade</taxon>
        <taxon>Chlamydomonadales</taxon>
        <taxon>Tetrabaenaceae</taxon>
        <taxon>Tetrabaena</taxon>
    </lineage>
</organism>
<feature type="compositionally biased region" description="Polar residues" evidence="1">
    <location>
        <begin position="538"/>
        <end position="548"/>
    </location>
</feature>
<feature type="region of interest" description="Disordered" evidence="1">
    <location>
        <begin position="398"/>
        <end position="424"/>
    </location>
</feature>
<accession>A0A2J8A3I0</accession>
<dbReference type="AlphaFoldDB" id="A0A2J8A3I0"/>